<dbReference type="InterPro" id="IPR046796">
    <property type="entry name" value="Transposase_32_dom"/>
</dbReference>
<evidence type="ECO:0000259" key="2">
    <source>
        <dbReference type="Pfam" id="PF20167"/>
    </source>
</evidence>
<accession>A0ABD1NQB7</accession>
<feature type="region of interest" description="Disordered" evidence="1">
    <location>
        <begin position="1"/>
        <end position="31"/>
    </location>
</feature>
<keyword evidence="4" id="KW-1185">Reference proteome</keyword>
<dbReference type="Proteomes" id="UP001604336">
    <property type="component" value="Unassembled WGS sequence"/>
</dbReference>
<dbReference type="EMBL" id="JBFOLK010000558">
    <property type="protein sequence ID" value="KAL2453816.1"/>
    <property type="molecule type" value="Genomic_DNA"/>
</dbReference>
<dbReference type="Pfam" id="PF20167">
    <property type="entry name" value="Transposase_32"/>
    <property type="match status" value="1"/>
</dbReference>
<feature type="region of interest" description="Disordered" evidence="1">
    <location>
        <begin position="272"/>
        <end position="319"/>
    </location>
</feature>
<gene>
    <name evidence="3" type="ORF">Adt_48683</name>
</gene>
<evidence type="ECO:0000256" key="1">
    <source>
        <dbReference type="SAM" id="MobiDB-lite"/>
    </source>
</evidence>
<evidence type="ECO:0000313" key="4">
    <source>
        <dbReference type="Proteomes" id="UP001604336"/>
    </source>
</evidence>
<sequence>MAAKRPRRERLPSPSSDDDAPPPEQRIDKCPIPVGKNVDLASFTFEAPSFHIEDYFDAMGWVSLVTLDEKVYPNIMKEFYKDLIFSPGSGITCLVRNKRLKITRDLIRSILHLEDFDLHIYSSKTIPHLKGYNPAEACSRVTGKHFEEARRLSSNQLTLPCRVLHNIISHIIVPRKGHLDEVNHFDVFLLDSMLVGRKLDFSYIMLHHMNTVHRGHRPMALPYGMILTKIFQHYQISFRDEVVFSAKPTDTIDIRTLKRMKIIKQNGQWVAQSKGFDDDSGPSTLPFEGGEEMDEDASPPSPPRPRSHRPSSSASGVNEDQFHLLSGRIDSLTSTVDGMQLAVNDLHNTATSIQATVGGIQATVGGLQSSVDGITSMLHALHSYLGTGFPPPPPPKI</sequence>
<name>A0ABD1NQB7_9LAMI</name>
<evidence type="ECO:0000313" key="3">
    <source>
        <dbReference type="EMBL" id="KAL2453816.1"/>
    </source>
</evidence>
<dbReference type="AlphaFoldDB" id="A0ABD1NQB7"/>
<proteinExistence type="predicted"/>
<protein>
    <recommendedName>
        <fullName evidence="2">Putative plant transposon protein domain-containing protein</fullName>
    </recommendedName>
</protein>
<feature type="domain" description="Putative plant transposon protein" evidence="2">
    <location>
        <begin position="59"/>
        <end position="235"/>
    </location>
</feature>
<comment type="caution">
    <text evidence="3">The sequence shown here is derived from an EMBL/GenBank/DDBJ whole genome shotgun (WGS) entry which is preliminary data.</text>
</comment>
<organism evidence="3 4">
    <name type="scientific">Abeliophyllum distichum</name>
    <dbReference type="NCBI Taxonomy" id="126358"/>
    <lineage>
        <taxon>Eukaryota</taxon>
        <taxon>Viridiplantae</taxon>
        <taxon>Streptophyta</taxon>
        <taxon>Embryophyta</taxon>
        <taxon>Tracheophyta</taxon>
        <taxon>Spermatophyta</taxon>
        <taxon>Magnoliopsida</taxon>
        <taxon>eudicotyledons</taxon>
        <taxon>Gunneridae</taxon>
        <taxon>Pentapetalae</taxon>
        <taxon>asterids</taxon>
        <taxon>lamiids</taxon>
        <taxon>Lamiales</taxon>
        <taxon>Oleaceae</taxon>
        <taxon>Forsythieae</taxon>
        <taxon>Abeliophyllum</taxon>
    </lineage>
</organism>
<reference evidence="4" key="1">
    <citation type="submission" date="2024-07" db="EMBL/GenBank/DDBJ databases">
        <title>Two chromosome-level genome assemblies of Korean endemic species Abeliophyllum distichum and Forsythia ovata (Oleaceae).</title>
        <authorList>
            <person name="Jang H."/>
        </authorList>
    </citation>
    <scope>NUCLEOTIDE SEQUENCE [LARGE SCALE GENOMIC DNA]</scope>
</reference>